<dbReference type="RefSeq" id="WP_114769614.1">
    <property type="nucleotide sequence ID" value="NZ_QQBB01000003.1"/>
</dbReference>
<evidence type="ECO:0000313" key="3">
    <source>
        <dbReference type="Proteomes" id="UP000254925"/>
    </source>
</evidence>
<dbReference type="EMBL" id="QQBB01000003">
    <property type="protein sequence ID" value="RDI59889.1"/>
    <property type="molecule type" value="Genomic_DNA"/>
</dbReference>
<dbReference type="Pfam" id="PF01408">
    <property type="entry name" value="GFO_IDH_MocA"/>
    <property type="match status" value="1"/>
</dbReference>
<dbReference type="AlphaFoldDB" id="A0A370HN05"/>
<protein>
    <submittedName>
        <fullName evidence="2">D-galactose 1-dehydrogenase</fullName>
    </submittedName>
</protein>
<dbReference type="InterPro" id="IPR000683">
    <property type="entry name" value="Gfo/Idh/MocA-like_OxRdtase_N"/>
</dbReference>
<dbReference type="InterPro" id="IPR036291">
    <property type="entry name" value="NAD(P)-bd_dom_sf"/>
</dbReference>
<dbReference type="PANTHER" id="PTHR43818:SF7">
    <property type="entry name" value="DEHYDROGENASE"/>
    <property type="match status" value="1"/>
</dbReference>
<dbReference type="SUPFAM" id="SSF51735">
    <property type="entry name" value="NAD(P)-binding Rossmann-fold domains"/>
    <property type="match status" value="1"/>
</dbReference>
<dbReference type="InterPro" id="IPR050463">
    <property type="entry name" value="Gfo/Idh/MocA_oxidrdct_glycsds"/>
</dbReference>
<dbReference type="Gene3D" id="3.40.50.720">
    <property type="entry name" value="NAD(P)-binding Rossmann-like Domain"/>
    <property type="match status" value="1"/>
</dbReference>
<keyword evidence="3" id="KW-1185">Reference proteome</keyword>
<feature type="domain" description="Gfo/Idh/MocA-like oxidoreductase N-terminal" evidence="1">
    <location>
        <begin position="4"/>
        <end position="115"/>
    </location>
</feature>
<reference evidence="2 3" key="1">
    <citation type="submission" date="2018-07" db="EMBL/GenBank/DDBJ databases">
        <title>Genomic Encyclopedia of Type Strains, Phase IV (KMG-IV): sequencing the most valuable type-strain genomes for metagenomic binning, comparative biology and taxonomic classification.</title>
        <authorList>
            <person name="Goeker M."/>
        </authorList>
    </citation>
    <scope>NUCLEOTIDE SEQUENCE [LARGE SCALE GENOMIC DNA]</scope>
    <source>
        <strain evidence="2 3">DSM 14364</strain>
    </source>
</reference>
<evidence type="ECO:0000313" key="2">
    <source>
        <dbReference type="EMBL" id="RDI59889.1"/>
    </source>
</evidence>
<name>A0A370HN05_9HYPH</name>
<accession>A0A370HN05</accession>
<comment type="caution">
    <text evidence="2">The sequence shown here is derived from an EMBL/GenBank/DDBJ whole genome shotgun (WGS) entry which is preliminary data.</text>
</comment>
<proteinExistence type="predicted"/>
<dbReference type="PANTHER" id="PTHR43818">
    <property type="entry name" value="BCDNA.GH03377"/>
    <property type="match status" value="1"/>
</dbReference>
<dbReference type="Gene3D" id="3.30.360.10">
    <property type="entry name" value="Dihydrodipicolinate Reductase, domain 2"/>
    <property type="match status" value="1"/>
</dbReference>
<dbReference type="GO" id="GO:0000166">
    <property type="term" value="F:nucleotide binding"/>
    <property type="evidence" value="ECO:0007669"/>
    <property type="project" value="InterPro"/>
</dbReference>
<gene>
    <name evidence="2" type="ORF">DES45_103145</name>
</gene>
<dbReference type="OrthoDB" id="9813657at2"/>
<evidence type="ECO:0000259" key="1">
    <source>
        <dbReference type="Pfam" id="PF01408"/>
    </source>
</evidence>
<dbReference type="Proteomes" id="UP000254925">
    <property type="component" value="Unassembled WGS sequence"/>
</dbReference>
<sequence length="311" mass="34750">MAHKIGIIGFGKIAQDQHLPSIRKNPDFELIAVASQRGLKPDEAKHAFQDYREMLKAVPDLEAVAICTPPQVRHQIARDALLAGKSVLLEKPPAATLSELQDMKLMAQKAGKTLFTTWHAQYNKAVHEAKKALAGWEIKRLQVTWKEDVRHWHPGQQWIWEAGGFGVFDPGINALSIVSFIMPEPVFIKKADLQFPANRDAPIAADIQFSCAHGQGDLNAAFDWRQTGPQTWDIEVETANGLQLKLREGGTKLEIGGKLMVDEPSEEYEGIYACFDTLLNERTSLVDEAPFRLVADAFMIGRRVQVEAFED</sequence>
<organism evidence="2 3">
    <name type="scientific">Microvirga subterranea</name>
    <dbReference type="NCBI Taxonomy" id="186651"/>
    <lineage>
        <taxon>Bacteria</taxon>
        <taxon>Pseudomonadati</taxon>
        <taxon>Pseudomonadota</taxon>
        <taxon>Alphaproteobacteria</taxon>
        <taxon>Hyphomicrobiales</taxon>
        <taxon>Methylobacteriaceae</taxon>
        <taxon>Microvirga</taxon>
    </lineage>
</organism>